<keyword evidence="2" id="KW-0808">Transferase</keyword>
<name>A0A1M6IFX0_9BACT</name>
<dbReference type="CDD" id="cd00757">
    <property type="entry name" value="ThiF_MoeB_HesA_family"/>
    <property type="match status" value="1"/>
</dbReference>
<gene>
    <name evidence="2" type="ORF">SAMN02745216_01466</name>
</gene>
<dbReference type="Pfam" id="PF00899">
    <property type="entry name" value="ThiF"/>
    <property type="match status" value="1"/>
</dbReference>
<dbReference type="GO" id="GO:0008641">
    <property type="term" value="F:ubiquitin-like modifier activating enzyme activity"/>
    <property type="evidence" value="ECO:0007669"/>
    <property type="project" value="InterPro"/>
</dbReference>
<dbReference type="Gene3D" id="3.40.50.720">
    <property type="entry name" value="NAD(P)-binding Rossmann-like Domain"/>
    <property type="match status" value="1"/>
</dbReference>
<dbReference type="InterPro" id="IPR035985">
    <property type="entry name" value="Ubiquitin-activating_enz"/>
</dbReference>
<keyword evidence="3" id="KW-1185">Reference proteome</keyword>
<reference evidence="3" key="1">
    <citation type="submission" date="2016-11" db="EMBL/GenBank/DDBJ databases">
        <authorList>
            <person name="Varghese N."/>
            <person name="Submissions S."/>
        </authorList>
    </citation>
    <scope>NUCLEOTIDE SEQUENCE [LARGE SCALE GENOMIC DNA]</scope>
    <source>
        <strain evidence="3">DSM 16219</strain>
    </source>
</reference>
<accession>A0A1M6IFX0</accession>
<dbReference type="PANTHER" id="PTHR43267:SF1">
    <property type="entry name" value="TRNA THREONYLCARBAMOYLADENOSINE DEHYDRATASE"/>
    <property type="match status" value="1"/>
</dbReference>
<proteinExistence type="predicted"/>
<feature type="domain" description="THIF-type NAD/FAD binding fold" evidence="1">
    <location>
        <begin position="59"/>
        <end position="283"/>
    </location>
</feature>
<dbReference type="GO" id="GO:0061503">
    <property type="term" value="F:tRNA threonylcarbamoyladenosine dehydratase"/>
    <property type="evidence" value="ECO:0007669"/>
    <property type="project" value="TreeGrafter"/>
</dbReference>
<dbReference type="Proteomes" id="UP000183994">
    <property type="component" value="Unassembled WGS sequence"/>
</dbReference>
<dbReference type="InterPro" id="IPR000594">
    <property type="entry name" value="ThiF_NAD_FAD-bd"/>
</dbReference>
<organism evidence="2 3">
    <name type="scientific">Desulfatibacillum alkenivorans DSM 16219</name>
    <dbReference type="NCBI Taxonomy" id="1121393"/>
    <lineage>
        <taxon>Bacteria</taxon>
        <taxon>Pseudomonadati</taxon>
        <taxon>Thermodesulfobacteriota</taxon>
        <taxon>Desulfobacteria</taxon>
        <taxon>Desulfobacterales</taxon>
        <taxon>Desulfatibacillaceae</taxon>
        <taxon>Desulfatibacillum</taxon>
    </lineage>
</organism>
<dbReference type="PANTHER" id="PTHR43267">
    <property type="entry name" value="TRNA THREONYLCARBAMOYLADENOSINE DEHYDRATASE"/>
    <property type="match status" value="1"/>
</dbReference>
<dbReference type="STRING" id="1121393.SAMN02745216_01466"/>
<keyword evidence="2" id="KW-0548">Nucleotidyltransferase</keyword>
<dbReference type="InterPro" id="IPR045886">
    <property type="entry name" value="ThiF/MoeB/HesA"/>
</dbReference>
<evidence type="ECO:0000259" key="1">
    <source>
        <dbReference type="Pfam" id="PF00899"/>
    </source>
</evidence>
<dbReference type="RefSeq" id="WP_211482787.1">
    <property type="nucleotide sequence ID" value="NZ_FQZU01000006.1"/>
</dbReference>
<sequence>MADLSQALFNASYQGSHPRTDPRRLIKDREIERIAEEFGISRNEAEIAALEAEIVPARYVRNMAALDCKDQISLLKSRVVIIGLGGLGGYVAQTLARSGVGSLVLVDGDVFEQTNLNRQAFSTIRTLGENKAEAALEKIRKMNPSVNLEWEGVFLDKDNAGPILKGADVIMDCLGGLDNRALLQQAAHDLEIPLVSAALAGFTGHVTVVFPGDQGLFSGMGPDGNSSGEGVETDLGCPCPPVMLAASIQCSEAIKVLTNKGKPLQNKLLAFDLQDNTFQVFDLS</sequence>
<dbReference type="GO" id="GO:0016779">
    <property type="term" value="F:nucleotidyltransferase activity"/>
    <property type="evidence" value="ECO:0007669"/>
    <property type="project" value="UniProtKB-KW"/>
</dbReference>
<evidence type="ECO:0000313" key="3">
    <source>
        <dbReference type="Proteomes" id="UP000183994"/>
    </source>
</evidence>
<evidence type="ECO:0000313" key="2">
    <source>
        <dbReference type="EMBL" id="SHJ33328.1"/>
    </source>
</evidence>
<protein>
    <submittedName>
        <fullName evidence="2">Molybdopterin or thiamine biosynthesis adenylyltransferase</fullName>
    </submittedName>
</protein>
<dbReference type="GO" id="GO:0061504">
    <property type="term" value="P:cyclic threonylcarbamoyladenosine biosynthetic process"/>
    <property type="evidence" value="ECO:0007669"/>
    <property type="project" value="TreeGrafter"/>
</dbReference>
<dbReference type="EMBL" id="FQZU01000006">
    <property type="protein sequence ID" value="SHJ33328.1"/>
    <property type="molecule type" value="Genomic_DNA"/>
</dbReference>
<dbReference type="AlphaFoldDB" id="A0A1M6IFX0"/>
<dbReference type="SUPFAM" id="SSF69572">
    <property type="entry name" value="Activating enzymes of the ubiquitin-like proteins"/>
    <property type="match status" value="1"/>
</dbReference>